<feature type="transmembrane region" description="Helical" evidence="2">
    <location>
        <begin position="48"/>
        <end position="66"/>
    </location>
</feature>
<keyword evidence="2" id="KW-1133">Transmembrane helix</keyword>
<proteinExistence type="predicted"/>
<gene>
    <name evidence="3" type="ORF">D3272_02745</name>
</gene>
<reference evidence="3 4" key="1">
    <citation type="submission" date="2018-09" db="EMBL/GenBank/DDBJ databases">
        <authorList>
            <person name="Grouzdev D.S."/>
            <person name="Krutkina M.S."/>
        </authorList>
    </citation>
    <scope>NUCLEOTIDE SEQUENCE [LARGE SCALE GENOMIC DNA]</scope>
    <source>
        <strain evidence="3 4">RmlP001</strain>
    </source>
</reference>
<dbReference type="InterPro" id="IPR010664">
    <property type="entry name" value="LipoPS_assembly_LptC-rel"/>
</dbReference>
<keyword evidence="2" id="KW-0812">Transmembrane</keyword>
<dbReference type="Pfam" id="PF06835">
    <property type="entry name" value="LptC"/>
    <property type="match status" value="1"/>
</dbReference>
<name>A0A4Q2RFS0_9HYPH</name>
<protein>
    <submittedName>
        <fullName evidence="3">Lipopolysaccharide-assembly, LptC-related protein</fullName>
    </submittedName>
</protein>
<reference evidence="3 4" key="2">
    <citation type="submission" date="2019-02" db="EMBL/GenBank/DDBJ databases">
        <title>'Lichenibacterium ramalinii' gen. nov. sp. nov., 'Lichenibacterium minor' gen. nov. sp. nov.</title>
        <authorList>
            <person name="Pankratov T."/>
        </authorList>
    </citation>
    <scope>NUCLEOTIDE SEQUENCE [LARGE SCALE GENOMIC DNA]</scope>
    <source>
        <strain evidence="3 4">RmlP001</strain>
    </source>
</reference>
<dbReference type="EMBL" id="QYBC01000002">
    <property type="protein sequence ID" value="RYB07016.1"/>
    <property type="molecule type" value="Genomic_DNA"/>
</dbReference>
<accession>A0A4Q2RFS0</accession>
<keyword evidence="4" id="KW-1185">Reference proteome</keyword>
<evidence type="ECO:0000313" key="3">
    <source>
        <dbReference type="EMBL" id="RYB07016.1"/>
    </source>
</evidence>
<evidence type="ECO:0000256" key="1">
    <source>
        <dbReference type="SAM" id="MobiDB-lite"/>
    </source>
</evidence>
<evidence type="ECO:0000256" key="2">
    <source>
        <dbReference type="SAM" id="Phobius"/>
    </source>
</evidence>
<evidence type="ECO:0000313" key="4">
    <source>
        <dbReference type="Proteomes" id="UP000289411"/>
    </source>
</evidence>
<dbReference type="AlphaFoldDB" id="A0A4Q2RFS0"/>
<dbReference type="Proteomes" id="UP000289411">
    <property type="component" value="Unassembled WGS sequence"/>
</dbReference>
<sequence>MRQAAPDAGASGQAAPDAVASPDAATSRVDAFKAAGRHTARVRLLRRFILFGAVLGSVAIVVFAFFNPFRAVIPGLSIDGVGLSGSKVTMDHPKLTGFRSDGRPYDLLASSAVQDAKTPNVLELHDIDAHVTMADQSVVHIVSAAGLYDSSKETMQLKSAIHLTSDKGLDAHMLSAFIAFKTGAVETHEPLTVVMTTGTVSADSMHMVDNGATVVFEGHVHTVVTPAATAAQTASTMKGTAP</sequence>
<comment type="caution">
    <text evidence="3">The sequence shown here is derived from an EMBL/GenBank/DDBJ whole genome shotgun (WGS) entry which is preliminary data.</text>
</comment>
<feature type="region of interest" description="Disordered" evidence="1">
    <location>
        <begin position="1"/>
        <end position="22"/>
    </location>
</feature>
<keyword evidence="2" id="KW-0472">Membrane</keyword>
<organism evidence="3 4">
    <name type="scientific">Lichenibacterium ramalinae</name>
    <dbReference type="NCBI Taxonomy" id="2316527"/>
    <lineage>
        <taxon>Bacteria</taxon>
        <taxon>Pseudomonadati</taxon>
        <taxon>Pseudomonadota</taxon>
        <taxon>Alphaproteobacteria</taxon>
        <taxon>Hyphomicrobiales</taxon>
        <taxon>Lichenihabitantaceae</taxon>
        <taxon>Lichenibacterium</taxon>
    </lineage>
</organism>